<dbReference type="AlphaFoldDB" id="A0A2X0MI61"/>
<reference evidence="1 2" key="1">
    <citation type="submission" date="2016-11" db="EMBL/GenBank/DDBJ databases">
        <authorList>
            <person name="Jaros S."/>
            <person name="Januszkiewicz K."/>
            <person name="Wedrychowicz H."/>
        </authorList>
    </citation>
    <scope>NUCLEOTIDE SEQUENCE [LARGE SCALE GENOMIC DNA]</scope>
</reference>
<proteinExistence type="predicted"/>
<dbReference type="CDD" id="cd09272">
    <property type="entry name" value="RNase_HI_RT_Ty1"/>
    <property type="match status" value="1"/>
</dbReference>
<organism evidence="1 2">
    <name type="scientific">Microbotryum silenes-dioicae</name>
    <dbReference type="NCBI Taxonomy" id="796604"/>
    <lineage>
        <taxon>Eukaryota</taxon>
        <taxon>Fungi</taxon>
        <taxon>Dikarya</taxon>
        <taxon>Basidiomycota</taxon>
        <taxon>Pucciniomycotina</taxon>
        <taxon>Microbotryomycetes</taxon>
        <taxon>Microbotryales</taxon>
        <taxon>Microbotryaceae</taxon>
        <taxon>Microbotryum</taxon>
    </lineage>
</organism>
<dbReference type="EMBL" id="FQNC01000011">
    <property type="protein sequence ID" value="SGY12158.1"/>
    <property type="molecule type" value="Genomic_DNA"/>
</dbReference>
<evidence type="ECO:0000313" key="1">
    <source>
        <dbReference type="EMBL" id="SGY12158.1"/>
    </source>
</evidence>
<protein>
    <submittedName>
        <fullName evidence="1">BQ5605_C011g06407 protein</fullName>
    </submittedName>
</protein>
<gene>
    <name evidence="1" type="primary">BQ5605_C011g06407</name>
    <name evidence="1" type="ORF">BQ5605_C011G06407</name>
</gene>
<dbReference type="PANTHER" id="PTHR11439">
    <property type="entry name" value="GAG-POL-RELATED RETROTRANSPOSON"/>
    <property type="match status" value="1"/>
</dbReference>
<keyword evidence="2" id="KW-1185">Reference proteome</keyword>
<accession>A0A2X0MI61</accession>
<dbReference type="Proteomes" id="UP000249464">
    <property type="component" value="Unassembled WGS sequence"/>
</dbReference>
<dbReference type="PANTHER" id="PTHR11439:SF483">
    <property type="entry name" value="PEPTIDE SYNTHASE GLIP-LIKE, PUTATIVE (AFU_ORTHOLOGUE AFUA_3G12920)-RELATED"/>
    <property type="match status" value="1"/>
</dbReference>
<evidence type="ECO:0000313" key="2">
    <source>
        <dbReference type="Proteomes" id="UP000249464"/>
    </source>
</evidence>
<name>A0A2X0MI61_9BASI</name>
<sequence>MLEKFDFASPSQRRAFTPMDNRPSLRIDTTPFANIPMYQSAVGSLQYTSTRCRPNIAIAVRAVAQKNSCPTVDDWAAVKRIFRYLNSTFDWGILYRNSSTTRVMIYSDASFADDPVSRRSVGAYASMLAGGAVSWQSKQQSMIATSTTEAEILSASSATREAIWLRRLAEDNVACIQIAKDPVDHMRTKHFDIAHLFVRERVASGEVEVEYCPTHVNAADLMTKPLGPQRFDQLRVLLGMVSLGSLTGGSVRIGV</sequence>